<name>A0A0G4K0Z4_9GAMM</name>
<evidence type="ECO:0000313" key="2">
    <source>
        <dbReference type="Proteomes" id="UP000044377"/>
    </source>
</evidence>
<evidence type="ECO:0000313" key="1">
    <source>
        <dbReference type="EMBL" id="CPR20504.1"/>
    </source>
</evidence>
<organism evidence="1 2">
    <name type="scientific">Brenneria goodwinii</name>
    <dbReference type="NCBI Taxonomy" id="1109412"/>
    <lineage>
        <taxon>Bacteria</taxon>
        <taxon>Pseudomonadati</taxon>
        <taxon>Pseudomonadota</taxon>
        <taxon>Gammaproteobacteria</taxon>
        <taxon>Enterobacterales</taxon>
        <taxon>Pectobacteriaceae</taxon>
        <taxon>Brenneria</taxon>
    </lineage>
</organism>
<accession>A0A0G4K0Z4</accession>
<dbReference type="Proteomes" id="UP000044377">
    <property type="component" value="Unassembled WGS sequence"/>
</dbReference>
<sequence>MLKTMAQAASKCGHFFIVFISLKRPKGDIHQFEIRYPDSL</sequence>
<gene>
    <name evidence="1" type="ORF">BN1221_04358c</name>
</gene>
<keyword evidence="2" id="KW-1185">Reference proteome</keyword>
<dbReference type="EMBL" id="CGIG01000001">
    <property type="protein sequence ID" value="CPR20504.1"/>
    <property type="molecule type" value="Genomic_DNA"/>
</dbReference>
<dbReference type="AlphaFoldDB" id="A0A0G4K0Z4"/>
<protein>
    <submittedName>
        <fullName evidence="1">Uncharacterized protein</fullName>
    </submittedName>
</protein>
<proteinExistence type="predicted"/>
<reference evidence="2" key="1">
    <citation type="submission" date="2015-01" db="EMBL/GenBank/DDBJ databases">
        <authorList>
            <person name="Paterson Steve"/>
        </authorList>
    </citation>
    <scope>NUCLEOTIDE SEQUENCE [LARGE SCALE GENOMIC DNA]</scope>
    <source>
        <strain evidence="2">OBR1</strain>
    </source>
</reference>